<protein>
    <submittedName>
        <fullName evidence="2">Metallo-dependent phosphatase-like protein</fullName>
    </submittedName>
</protein>
<keyword evidence="3" id="KW-1185">Reference proteome</keyword>
<dbReference type="Gene3D" id="3.60.21.10">
    <property type="match status" value="1"/>
</dbReference>
<dbReference type="PANTHER" id="PTHR46546">
    <property type="entry name" value="SHEWANELLA-LIKE PROTEIN PHOSPHATASE 1"/>
    <property type="match status" value="1"/>
</dbReference>
<sequence length="284" mass="30677">MRRIVAIGDLHGDLESALGVLRMARVIDDSSRWAGGNDTVLVQTGNVIDYGPDTKGLLSLLSRLVREANSAGGRVVQLLGNHEIMNMMGDLRFVRERPDEFLSPDTRAVTFSSTGYLGSRLFNLPLVHQVGDTVFARGGITPLWAGMGVRTINSQARSELNSYANNPKHATSMQYPFLLGKESPAQYASYAMESNQLACKVLEHSLSIMDAKRMVVGHTVQKSGKIHAQCGGRLFFINTGISRAIQGKQSALEVLPDGTVRAIYPSGSVDLVPASGSQTPPHSL</sequence>
<dbReference type="GO" id="GO:0016787">
    <property type="term" value="F:hydrolase activity"/>
    <property type="evidence" value="ECO:0007669"/>
    <property type="project" value="InterPro"/>
</dbReference>
<evidence type="ECO:0000313" key="3">
    <source>
        <dbReference type="Proteomes" id="UP000271241"/>
    </source>
</evidence>
<dbReference type="Proteomes" id="UP000271241">
    <property type="component" value="Unassembled WGS sequence"/>
</dbReference>
<dbReference type="InterPro" id="IPR029052">
    <property type="entry name" value="Metallo-depent_PP-like"/>
</dbReference>
<dbReference type="Pfam" id="PF00149">
    <property type="entry name" value="Metallophos"/>
    <property type="match status" value="1"/>
</dbReference>
<dbReference type="AlphaFoldDB" id="A0A4P9XQ31"/>
<organism evidence="2 3">
    <name type="scientific">Thamnocephalis sphaerospora</name>
    <dbReference type="NCBI Taxonomy" id="78915"/>
    <lineage>
        <taxon>Eukaryota</taxon>
        <taxon>Fungi</taxon>
        <taxon>Fungi incertae sedis</taxon>
        <taxon>Zoopagomycota</taxon>
        <taxon>Zoopagomycotina</taxon>
        <taxon>Zoopagomycetes</taxon>
        <taxon>Zoopagales</taxon>
        <taxon>Sigmoideomycetaceae</taxon>
        <taxon>Thamnocephalis</taxon>
    </lineage>
</organism>
<dbReference type="PANTHER" id="PTHR46546:SF4">
    <property type="entry name" value="SHEWANELLA-LIKE PROTEIN PHOSPHATASE 1"/>
    <property type="match status" value="1"/>
</dbReference>
<dbReference type="InterPro" id="IPR004843">
    <property type="entry name" value="Calcineurin-like_PHP"/>
</dbReference>
<evidence type="ECO:0000313" key="2">
    <source>
        <dbReference type="EMBL" id="RKP08133.1"/>
    </source>
</evidence>
<dbReference type="SUPFAM" id="SSF56300">
    <property type="entry name" value="Metallo-dependent phosphatases"/>
    <property type="match status" value="1"/>
</dbReference>
<name>A0A4P9XQ31_9FUNG</name>
<feature type="domain" description="Calcineurin-like phosphoesterase" evidence="1">
    <location>
        <begin position="3"/>
        <end position="220"/>
    </location>
</feature>
<proteinExistence type="predicted"/>
<gene>
    <name evidence="2" type="ORF">THASP1DRAFT_16058</name>
</gene>
<evidence type="ECO:0000259" key="1">
    <source>
        <dbReference type="Pfam" id="PF00149"/>
    </source>
</evidence>
<accession>A0A4P9XQ31</accession>
<dbReference type="OrthoDB" id="5976022at2759"/>
<dbReference type="EMBL" id="KZ992633">
    <property type="protein sequence ID" value="RKP08133.1"/>
    <property type="molecule type" value="Genomic_DNA"/>
</dbReference>
<reference evidence="3" key="1">
    <citation type="journal article" date="2018" name="Nat. Microbiol.">
        <title>Leveraging single-cell genomics to expand the fungal tree of life.</title>
        <authorList>
            <person name="Ahrendt S.R."/>
            <person name="Quandt C.A."/>
            <person name="Ciobanu D."/>
            <person name="Clum A."/>
            <person name="Salamov A."/>
            <person name="Andreopoulos B."/>
            <person name="Cheng J.F."/>
            <person name="Woyke T."/>
            <person name="Pelin A."/>
            <person name="Henrissat B."/>
            <person name="Reynolds N.K."/>
            <person name="Benny G.L."/>
            <person name="Smith M.E."/>
            <person name="James T.Y."/>
            <person name="Grigoriev I.V."/>
        </authorList>
    </citation>
    <scope>NUCLEOTIDE SEQUENCE [LARGE SCALE GENOMIC DNA]</scope>
    <source>
        <strain evidence="3">RSA 1356</strain>
    </source>
</reference>
<dbReference type="STRING" id="78915.A0A4P9XQ31"/>